<protein>
    <submittedName>
        <fullName evidence="1">Uncharacterized protein</fullName>
    </submittedName>
</protein>
<accession>A0A926E0I4</accession>
<sequence>MNLAETSYSNPTQEIILNSTVVCVTDQRRCERLIKAGRVIADISKTNLTVISVMNPQRINKDTDALEYLFGVSKQNNAVMSIQYSTDPLARITDFIRENKAVNVVTGMREGQNSILPNLWKRFENTSFFTVTLDGEVLPGRTEPVAAKVE</sequence>
<comment type="caution">
    <text evidence="1">The sequence shown here is derived from an EMBL/GenBank/DDBJ whole genome shotgun (WGS) entry which is preliminary data.</text>
</comment>
<dbReference type="EMBL" id="JACRST010000007">
    <property type="protein sequence ID" value="MBC8546585.1"/>
    <property type="molecule type" value="Genomic_DNA"/>
</dbReference>
<name>A0A926E0I4_9FIRM</name>
<evidence type="ECO:0000313" key="2">
    <source>
        <dbReference type="Proteomes" id="UP000653127"/>
    </source>
</evidence>
<reference evidence="1" key="1">
    <citation type="submission" date="2020-08" db="EMBL/GenBank/DDBJ databases">
        <title>Genome public.</title>
        <authorList>
            <person name="Liu C."/>
            <person name="Sun Q."/>
        </authorList>
    </citation>
    <scope>NUCLEOTIDE SEQUENCE</scope>
    <source>
        <strain evidence="1">NSJ-31</strain>
    </source>
</reference>
<dbReference type="RefSeq" id="WP_249282663.1">
    <property type="nucleotide sequence ID" value="NZ_JACRST010000007.1"/>
</dbReference>
<evidence type="ECO:0000313" key="1">
    <source>
        <dbReference type="EMBL" id="MBC8546585.1"/>
    </source>
</evidence>
<gene>
    <name evidence="1" type="ORF">H8711_06505</name>
</gene>
<dbReference type="Proteomes" id="UP000653127">
    <property type="component" value="Unassembled WGS sequence"/>
</dbReference>
<proteinExistence type="predicted"/>
<dbReference type="AlphaFoldDB" id="A0A926E0I4"/>
<organism evidence="1 2">
    <name type="scientific">Ligaoa zhengdingensis</name>
    <dbReference type="NCBI Taxonomy" id="2763658"/>
    <lineage>
        <taxon>Bacteria</taxon>
        <taxon>Bacillati</taxon>
        <taxon>Bacillota</taxon>
        <taxon>Clostridia</taxon>
        <taxon>Eubacteriales</taxon>
        <taxon>Oscillospiraceae</taxon>
        <taxon>Ligaoa</taxon>
    </lineage>
</organism>
<keyword evidence="2" id="KW-1185">Reference proteome</keyword>